<gene>
    <name evidence="1" type="ORF">Pcinc_008889</name>
</gene>
<keyword evidence="2" id="KW-1185">Reference proteome</keyword>
<dbReference type="Proteomes" id="UP001286313">
    <property type="component" value="Unassembled WGS sequence"/>
</dbReference>
<evidence type="ECO:0000313" key="1">
    <source>
        <dbReference type="EMBL" id="KAK3887007.1"/>
    </source>
</evidence>
<comment type="caution">
    <text evidence="1">The sequence shown here is derived from an EMBL/GenBank/DDBJ whole genome shotgun (WGS) entry which is preliminary data.</text>
</comment>
<dbReference type="AlphaFoldDB" id="A0AAE1G6C8"/>
<reference evidence="1" key="1">
    <citation type="submission" date="2023-10" db="EMBL/GenBank/DDBJ databases">
        <title>Genome assemblies of two species of porcelain crab, Petrolisthes cinctipes and Petrolisthes manimaculis (Anomura: Porcellanidae).</title>
        <authorList>
            <person name="Angst P."/>
        </authorList>
    </citation>
    <scope>NUCLEOTIDE SEQUENCE</scope>
    <source>
        <strain evidence="1">PB745_01</strain>
        <tissue evidence="1">Gill</tissue>
    </source>
</reference>
<proteinExistence type="predicted"/>
<name>A0AAE1G6C8_PETCI</name>
<organism evidence="1 2">
    <name type="scientific">Petrolisthes cinctipes</name>
    <name type="common">Flat porcelain crab</name>
    <dbReference type="NCBI Taxonomy" id="88211"/>
    <lineage>
        <taxon>Eukaryota</taxon>
        <taxon>Metazoa</taxon>
        <taxon>Ecdysozoa</taxon>
        <taxon>Arthropoda</taxon>
        <taxon>Crustacea</taxon>
        <taxon>Multicrustacea</taxon>
        <taxon>Malacostraca</taxon>
        <taxon>Eumalacostraca</taxon>
        <taxon>Eucarida</taxon>
        <taxon>Decapoda</taxon>
        <taxon>Pleocyemata</taxon>
        <taxon>Anomura</taxon>
        <taxon>Galatheoidea</taxon>
        <taxon>Porcellanidae</taxon>
        <taxon>Petrolisthes</taxon>
    </lineage>
</organism>
<accession>A0AAE1G6C8</accession>
<dbReference type="EMBL" id="JAWQEG010000654">
    <property type="protein sequence ID" value="KAK3887007.1"/>
    <property type="molecule type" value="Genomic_DNA"/>
</dbReference>
<protein>
    <submittedName>
        <fullName evidence="1">Uncharacterized protein</fullName>
    </submittedName>
</protein>
<sequence>MQVADFGQDANLTQINISRLVSHARQLRQASSCVMVVVMSDDLNFLNTFAESSLKGRLLVWSTRVLVVSRLYREDLGELFSTHWAFSMTNSMMINIDLFDHKPRYDIHTYLPYSPSGARLVRVASWTPTNGLFFHNALNMFPQKYGEYEALFNTLCISSDKVIAILI</sequence>
<evidence type="ECO:0000313" key="2">
    <source>
        <dbReference type="Proteomes" id="UP001286313"/>
    </source>
</evidence>